<keyword evidence="1" id="KW-0812">Transmembrane</keyword>
<gene>
    <name evidence="2" type="ORF">EJP82_27715</name>
</gene>
<dbReference type="Proteomes" id="UP000279446">
    <property type="component" value="Unassembled WGS sequence"/>
</dbReference>
<dbReference type="OrthoDB" id="2625562at2"/>
<proteinExistence type="predicted"/>
<organism evidence="2 3">
    <name type="scientific">Paenibacillus anaericanus</name>
    <dbReference type="NCBI Taxonomy" id="170367"/>
    <lineage>
        <taxon>Bacteria</taxon>
        <taxon>Bacillati</taxon>
        <taxon>Bacillota</taxon>
        <taxon>Bacilli</taxon>
        <taxon>Bacillales</taxon>
        <taxon>Paenibacillaceae</taxon>
        <taxon>Paenibacillus</taxon>
    </lineage>
</organism>
<keyword evidence="1" id="KW-1133">Transmembrane helix</keyword>
<dbReference type="RefSeq" id="WP_127195294.1">
    <property type="nucleotide sequence ID" value="NZ_RZNY01000070.1"/>
</dbReference>
<protein>
    <submittedName>
        <fullName evidence="2">Uncharacterized protein</fullName>
    </submittedName>
</protein>
<evidence type="ECO:0000313" key="2">
    <source>
        <dbReference type="EMBL" id="RUT37801.1"/>
    </source>
</evidence>
<accession>A0A3S1DFC5</accession>
<feature type="transmembrane region" description="Helical" evidence="1">
    <location>
        <begin position="6"/>
        <end position="28"/>
    </location>
</feature>
<evidence type="ECO:0000313" key="3">
    <source>
        <dbReference type="Proteomes" id="UP000279446"/>
    </source>
</evidence>
<keyword evidence="3" id="KW-1185">Reference proteome</keyword>
<name>A0A3S1DFC5_9BACL</name>
<evidence type="ECO:0000256" key="1">
    <source>
        <dbReference type="SAM" id="Phobius"/>
    </source>
</evidence>
<dbReference type="AlphaFoldDB" id="A0A3S1DFC5"/>
<keyword evidence="1" id="KW-0472">Membrane</keyword>
<sequence>MKNKSFVSLNIYIFIFFLLAAPVIVTNFDHYLSIPTKKEQNKTIEQISTILKQTGLPYEIDVSESKKQTKEYGVRVTIVLVRILNGQFKRNEVDTLLEKLPDGDINITFYTKGRTTYIDVLIDENKSITSCFPFEICKIMEID</sequence>
<comment type="caution">
    <text evidence="2">The sequence shown here is derived from an EMBL/GenBank/DDBJ whole genome shotgun (WGS) entry which is preliminary data.</text>
</comment>
<reference evidence="2 3" key="1">
    <citation type="submission" date="2018-12" db="EMBL/GenBank/DDBJ databases">
        <authorList>
            <person name="Sun L."/>
            <person name="Chen Z."/>
        </authorList>
    </citation>
    <scope>NUCLEOTIDE SEQUENCE [LARGE SCALE GENOMIC DNA]</scope>
    <source>
        <strain evidence="2 3">DSM 15890</strain>
    </source>
</reference>
<dbReference type="EMBL" id="RZNY01000070">
    <property type="protein sequence ID" value="RUT37801.1"/>
    <property type="molecule type" value="Genomic_DNA"/>
</dbReference>